<dbReference type="PANTHER" id="PTHR33498">
    <property type="entry name" value="TRANSPOSASE FOR INSERTION SEQUENCE ELEMENT IS1557"/>
    <property type="match status" value="1"/>
</dbReference>
<dbReference type="EMBL" id="CP084204">
    <property type="protein sequence ID" value="UZX19257.1"/>
    <property type="molecule type" value="Genomic_DNA"/>
</dbReference>
<dbReference type="InterPro" id="IPR047951">
    <property type="entry name" value="Transpos_ISL3"/>
</dbReference>
<proteinExistence type="predicted"/>
<reference evidence="2" key="1">
    <citation type="submission" date="2021-09" db="EMBL/GenBank/DDBJ databases">
        <title>Complete genome sequence and metabolic characterization of Streptomyces tanashiensis DSM 731 the producer of antibacterial Kalafungin and diverse secondary metabolites.</title>
        <authorList>
            <person name="Abbasi M.N."/>
            <person name="Anwar M.N."/>
            <person name="Alam K."/>
            <person name="Shoaib M."/>
            <person name="Lin Z."/>
            <person name="Hayat M."/>
            <person name="Ali M.I."/>
            <person name="Malik H.M.T."/>
            <person name="Ahmed I."/>
            <person name="Li A."/>
            <person name="Hailong Wang H."/>
            <person name="Zhang Y."/>
        </authorList>
    </citation>
    <scope>NUCLEOTIDE SEQUENCE</scope>
    <source>
        <strain evidence="2">Kala</strain>
    </source>
</reference>
<dbReference type="Proteomes" id="UP001164506">
    <property type="component" value="Chromosome"/>
</dbReference>
<dbReference type="PANTHER" id="PTHR33498:SF1">
    <property type="entry name" value="TRANSPOSASE FOR INSERTION SEQUENCE ELEMENT IS1557"/>
    <property type="match status" value="1"/>
</dbReference>
<evidence type="ECO:0000259" key="1">
    <source>
        <dbReference type="Pfam" id="PF14690"/>
    </source>
</evidence>
<feature type="domain" description="Transposase IS204/IS1001/IS1096/IS1165 zinc-finger" evidence="1">
    <location>
        <begin position="60"/>
        <end position="100"/>
    </location>
</feature>
<dbReference type="GeneID" id="95605644"/>
<dbReference type="EMBL" id="CP084204">
    <property type="protein sequence ID" value="UZX26343.1"/>
    <property type="molecule type" value="Genomic_DNA"/>
</dbReference>
<keyword evidence="4" id="KW-1185">Reference proteome</keyword>
<dbReference type="RefSeq" id="WP_267257768.1">
    <property type="nucleotide sequence ID" value="NZ_CP084204.1"/>
</dbReference>
<protein>
    <submittedName>
        <fullName evidence="2">Transposase family protein</fullName>
    </submittedName>
</protein>
<sequence>MPADRCCDRLWTVMVLVMQTDAPLWDSLVLDGIDSVDVETVTAAFGTVEVVAKGRAASSACPDCGSSSARVHDRYQRRLKDPPLAEQGLVIRLTVRRFICGAVDGPRRTFAEPFSRLAAPHARFTRRLRRAPSGGT</sequence>
<dbReference type="InterPro" id="IPR029261">
    <property type="entry name" value="Transposase_Znf"/>
</dbReference>
<accession>A0ABY6QRF0</accession>
<evidence type="ECO:0000313" key="4">
    <source>
        <dbReference type="Proteomes" id="UP001164506"/>
    </source>
</evidence>
<name>A0ABY6QRF0_9ACTN</name>
<organism evidence="2 4">
    <name type="scientific">Streptomyces tanashiensis</name>
    <dbReference type="NCBI Taxonomy" id="67367"/>
    <lineage>
        <taxon>Bacteria</taxon>
        <taxon>Bacillati</taxon>
        <taxon>Actinomycetota</taxon>
        <taxon>Actinomycetes</taxon>
        <taxon>Kitasatosporales</taxon>
        <taxon>Streptomycetaceae</taxon>
        <taxon>Streptomyces</taxon>
    </lineage>
</organism>
<evidence type="ECO:0000313" key="2">
    <source>
        <dbReference type="EMBL" id="UZX19257.1"/>
    </source>
</evidence>
<gene>
    <name evidence="2" type="ORF">LDH80_00140</name>
    <name evidence="3" type="ORF">LDH80_39465</name>
</gene>
<evidence type="ECO:0000313" key="3">
    <source>
        <dbReference type="EMBL" id="UZX26343.1"/>
    </source>
</evidence>
<dbReference type="Pfam" id="PF14690">
    <property type="entry name" value="Zn_ribbon_ISL3"/>
    <property type="match status" value="1"/>
</dbReference>